<dbReference type="AlphaFoldDB" id="A0A8X6TH27"/>
<evidence type="ECO:0000313" key="3">
    <source>
        <dbReference type="Proteomes" id="UP000887013"/>
    </source>
</evidence>
<evidence type="ECO:0000256" key="1">
    <source>
        <dbReference type="SAM" id="MobiDB-lite"/>
    </source>
</evidence>
<organism evidence="2 3">
    <name type="scientific">Nephila pilipes</name>
    <name type="common">Giant wood spider</name>
    <name type="synonym">Nephila maculata</name>
    <dbReference type="NCBI Taxonomy" id="299642"/>
    <lineage>
        <taxon>Eukaryota</taxon>
        <taxon>Metazoa</taxon>
        <taxon>Ecdysozoa</taxon>
        <taxon>Arthropoda</taxon>
        <taxon>Chelicerata</taxon>
        <taxon>Arachnida</taxon>
        <taxon>Araneae</taxon>
        <taxon>Araneomorphae</taxon>
        <taxon>Entelegynae</taxon>
        <taxon>Araneoidea</taxon>
        <taxon>Nephilidae</taxon>
        <taxon>Nephila</taxon>
    </lineage>
</organism>
<proteinExistence type="predicted"/>
<sequence length="176" mass="20304">MRTSPTNISHIIISLHRPTCYYSCRNRQRVASFHPSSRIFDPNYEPFTAHIAHDPMYEALERSKGTQQYQIGKERVLDPEPISRSSPPKEASIHIDLRIEKALQNLSCSDPSEKDNASEFDWKKYMLSEHEGIKSDELESNSDALRARDETFRIRNGPERMSFVDTNTEDTNSSDI</sequence>
<feature type="compositionally biased region" description="Basic and acidic residues" evidence="1">
    <location>
        <begin position="145"/>
        <end position="158"/>
    </location>
</feature>
<protein>
    <submittedName>
        <fullName evidence="2">Uncharacterized protein</fullName>
    </submittedName>
</protein>
<feature type="compositionally biased region" description="Polar residues" evidence="1">
    <location>
        <begin position="164"/>
        <end position="176"/>
    </location>
</feature>
<evidence type="ECO:0000313" key="2">
    <source>
        <dbReference type="EMBL" id="GFT10199.1"/>
    </source>
</evidence>
<comment type="caution">
    <text evidence="2">The sequence shown here is derived from an EMBL/GenBank/DDBJ whole genome shotgun (WGS) entry which is preliminary data.</text>
</comment>
<dbReference type="Proteomes" id="UP000887013">
    <property type="component" value="Unassembled WGS sequence"/>
</dbReference>
<reference evidence="2" key="1">
    <citation type="submission" date="2020-08" db="EMBL/GenBank/DDBJ databases">
        <title>Multicomponent nature underlies the extraordinary mechanical properties of spider dragline silk.</title>
        <authorList>
            <person name="Kono N."/>
            <person name="Nakamura H."/>
            <person name="Mori M."/>
            <person name="Yoshida Y."/>
            <person name="Ohtoshi R."/>
            <person name="Malay A.D."/>
            <person name="Moran D.A.P."/>
            <person name="Tomita M."/>
            <person name="Numata K."/>
            <person name="Arakawa K."/>
        </authorList>
    </citation>
    <scope>NUCLEOTIDE SEQUENCE</scope>
</reference>
<gene>
    <name evidence="2" type="ORF">NPIL_254911</name>
</gene>
<accession>A0A8X6TH27</accession>
<keyword evidence="3" id="KW-1185">Reference proteome</keyword>
<feature type="region of interest" description="Disordered" evidence="1">
    <location>
        <begin position="131"/>
        <end position="176"/>
    </location>
</feature>
<name>A0A8X6TH27_NEPPI</name>
<dbReference type="EMBL" id="BMAW01008782">
    <property type="protein sequence ID" value="GFT10199.1"/>
    <property type="molecule type" value="Genomic_DNA"/>
</dbReference>